<keyword evidence="6" id="KW-0472">Membrane</keyword>
<evidence type="ECO:0000256" key="7">
    <source>
        <dbReference type="ARBA" id="ARBA00023237"/>
    </source>
</evidence>
<dbReference type="InterPro" id="IPR023707">
    <property type="entry name" value="OM_assembly_BamA"/>
</dbReference>
<dbReference type="PIRSF" id="PIRSF006076">
    <property type="entry name" value="OM_assembly_OMP85"/>
    <property type="match status" value="1"/>
</dbReference>
<evidence type="ECO:0000256" key="1">
    <source>
        <dbReference type="ARBA" id="ARBA00004370"/>
    </source>
</evidence>
<comment type="subcellular location">
    <subcellularLocation>
        <location evidence="1">Membrane</location>
    </subcellularLocation>
</comment>
<dbReference type="InterPro" id="IPR034746">
    <property type="entry name" value="POTRA"/>
</dbReference>
<keyword evidence="2" id="KW-1134">Transmembrane beta strand</keyword>
<dbReference type="EMBL" id="FNAS01000008">
    <property type="protein sequence ID" value="SDE38731.1"/>
    <property type="molecule type" value="Genomic_DNA"/>
</dbReference>
<evidence type="ECO:0000313" key="9">
    <source>
        <dbReference type="EMBL" id="SDE38731.1"/>
    </source>
</evidence>
<gene>
    <name evidence="9" type="ORF">SAMN05421544_10846</name>
</gene>
<name>A0A1G7CHK0_9FLAO</name>
<dbReference type="GO" id="GO:0071709">
    <property type="term" value="P:membrane assembly"/>
    <property type="evidence" value="ECO:0007669"/>
    <property type="project" value="InterPro"/>
</dbReference>
<dbReference type="Pfam" id="PF07244">
    <property type="entry name" value="POTRA"/>
    <property type="match status" value="3"/>
</dbReference>
<keyword evidence="10" id="KW-1185">Reference proteome</keyword>
<evidence type="ECO:0000313" key="10">
    <source>
        <dbReference type="Proteomes" id="UP000198517"/>
    </source>
</evidence>
<keyword evidence="5" id="KW-0677">Repeat</keyword>
<feature type="domain" description="POTRA" evidence="8">
    <location>
        <begin position="41"/>
        <end position="113"/>
    </location>
</feature>
<evidence type="ECO:0000256" key="5">
    <source>
        <dbReference type="ARBA" id="ARBA00022737"/>
    </source>
</evidence>
<reference evidence="9 10" key="1">
    <citation type="submission" date="2016-10" db="EMBL/GenBank/DDBJ databases">
        <authorList>
            <person name="de Groot N.N."/>
        </authorList>
    </citation>
    <scope>NUCLEOTIDE SEQUENCE [LARGE SCALE GENOMIC DNA]</scope>
    <source>
        <strain evidence="9 10">DSM 24015</strain>
    </source>
</reference>
<protein>
    <submittedName>
        <fullName evidence="9">Outer membrane protein insertion porin family</fullName>
    </submittedName>
</protein>
<dbReference type="OrthoDB" id="9802086at2"/>
<organism evidence="9 10">
    <name type="scientific">Riemerella columbipharyngis</name>
    <dbReference type="NCBI Taxonomy" id="1071918"/>
    <lineage>
        <taxon>Bacteria</taxon>
        <taxon>Pseudomonadati</taxon>
        <taxon>Bacteroidota</taxon>
        <taxon>Flavobacteriia</taxon>
        <taxon>Flavobacteriales</taxon>
        <taxon>Weeksellaceae</taxon>
        <taxon>Riemerella</taxon>
    </lineage>
</organism>
<dbReference type="Pfam" id="PF01103">
    <property type="entry name" value="Omp85"/>
    <property type="match status" value="1"/>
</dbReference>
<dbReference type="InterPro" id="IPR000184">
    <property type="entry name" value="Bac_surfAg_D15"/>
</dbReference>
<evidence type="ECO:0000256" key="2">
    <source>
        <dbReference type="ARBA" id="ARBA00022452"/>
    </source>
</evidence>
<proteinExistence type="predicted"/>
<dbReference type="PANTHER" id="PTHR12815">
    <property type="entry name" value="SORTING AND ASSEMBLY MACHINERY SAMM50 PROTEIN FAMILY MEMBER"/>
    <property type="match status" value="1"/>
</dbReference>
<dbReference type="PROSITE" id="PS51779">
    <property type="entry name" value="POTRA"/>
    <property type="match status" value="2"/>
</dbReference>
<dbReference type="InterPro" id="IPR010827">
    <property type="entry name" value="BamA/TamA_POTRA"/>
</dbReference>
<accession>A0A1G7CHK0</accession>
<dbReference type="Proteomes" id="UP000198517">
    <property type="component" value="Unassembled WGS sequence"/>
</dbReference>
<dbReference type="PANTHER" id="PTHR12815:SF47">
    <property type="entry name" value="TRANSLOCATION AND ASSEMBLY MODULE SUBUNIT TAMA"/>
    <property type="match status" value="1"/>
</dbReference>
<dbReference type="Gene3D" id="2.40.160.50">
    <property type="entry name" value="membrane protein fhac: a member of the omp85/tpsb transporter family"/>
    <property type="match status" value="1"/>
</dbReference>
<dbReference type="STRING" id="1071918.SAMN05421544_10846"/>
<evidence type="ECO:0000256" key="4">
    <source>
        <dbReference type="ARBA" id="ARBA00022729"/>
    </source>
</evidence>
<dbReference type="Gene3D" id="3.10.20.310">
    <property type="entry name" value="membrane protein fhac"/>
    <property type="match status" value="4"/>
</dbReference>
<dbReference type="GO" id="GO:0019867">
    <property type="term" value="C:outer membrane"/>
    <property type="evidence" value="ECO:0007669"/>
    <property type="project" value="InterPro"/>
</dbReference>
<keyword evidence="7" id="KW-0998">Cell outer membrane</keyword>
<keyword evidence="4" id="KW-0732">Signal</keyword>
<evidence type="ECO:0000256" key="3">
    <source>
        <dbReference type="ARBA" id="ARBA00022692"/>
    </source>
</evidence>
<evidence type="ECO:0000256" key="6">
    <source>
        <dbReference type="ARBA" id="ARBA00023136"/>
    </source>
</evidence>
<dbReference type="AlphaFoldDB" id="A0A1G7CHK0"/>
<dbReference type="RefSeq" id="WP_092736527.1">
    <property type="nucleotide sequence ID" value="NZ_FNAS01000008.1"/>
</dbReference>
<keyword evidence="3" id="KW-0812">Transmembrane</keyword>
<dbReference type="InterPro" id="IPR039910">
    <property type="entry name" value="D15-like"/>
</dbReference>
<evidence type="ECO:0000259" key="8">
    <source>
        <dbReference type="PROSITE" id="PS51779"/>
    </source>
</evidence>
<sequence>MRYKFLPVLMFVAAAHFYGQVTPEPHTEPNSVQAQVTQGTYTLEGIVIDGVKKYSADQILRFTGLRKGDKVEIPGTKIAESIKKLWKTENFSEVEVTVKSIDGDNVVLRFSLQGLKELGEVKVVGIDKRIGKSKGEKVIKDNHLKPGLKITQDLINSVKNNIVKTNVDKGFADSKVNIKQTPNAKNPDMMNWEIEVERGKRVKIDHITFEGNEHISSAKLRKKGFKETKTKRFIIGIFKPSRFIKSKYEEDKKNLISYYNSLGYRDAKIASDSVWRNKNNNYDIKVNLNEGKKYYIGKISFVGNTEYSTPFLEKILGYKTGDVYDAVGFNKKVGEDGGKEDDSDIKSLYLNNGYLFSQVEPVEKSVKGDSIDLEVRIHEGEKASWNRVTWDGNTTTHDHVILRSLQTRPGDLFSKRDIKATYFDLAGMQYFDPQQVKYNFNPHPQDNTVDVNWSLVEKGSSQVQLQAGYGGGSFIGTLGLTFNNFSLRNFLRGKDFKPVPQGDGQVLSLQAQAGQYFQNYSLGFTEPWLFGSRPTALSISLNNSRVNYRDYLGGPQRLNIFSASVGLNRRLLWPDQYFSLYTGLSYQGYNFDNYPFMFGTEQLDKGSANNFSFDVSLSRNSAGYDPIFPTMGSNFEASVKFTPPYSLWNGKDYSKLSTAEKYKWLEFYKVKLKGETYNSIVGKLVLRSTAEMGFLAGYKKSLGAPPFERFYMGGTGLFNGRYDGRELIPLRGYENASTYGGQPDDITPLGGGTIYNRFALELRYPISMSQTAKIYALTFAEGGNTWNTWSSYNPFQLKRSVGFGIRVYMGMFGLIGFDFAYGFDKSIGGTVPSGWKTHFIMNQPL</sequence>
<feature type="domain" description="POTRA" evidence="8">
    <location>
        <begin position="294"/>
        <end position="380"/>
    </location>
</feature>